<dbReference type="Proteomes" id="UP000319941">
    <property type="component" value="Unassembled WGS sequence"/>
</dbReference>
<reference evidence="1 2" key="1">
    <citation type="submission" date="2019-07" db="EMBL/GenBank/DDBJ databases">
        <title>Diversity of Bacteria from Kongsfjorden, Arctic.</title>
        <authorList>
            <person name="Yu Y."/>
        </authorList>
    </citation>
    <scope>NUCLEOTIDE SEQUENCE [LARGE SCALE GENOMIC DNA]</scope>
    <source>
        <strain evidence="1 2">SM1923</strain>
    </source>
</reference>
<protein>
    <recommendedName>
        <fullName evidence="3">DUF4124 domain-containing protein</fullName>
    </recommendedName>
</protein>
<evidence type="ECO:0000313" key="1">
    <source>
        <dbReference type="EMBL" id="TVU73704.1"/>
    </source>
</evidence>
<comment type="caution">
    <text evidence="1">The sequence shown here is derived from an EMBL/GenBank/DDBJ whole genome shotgun (WGS) entry which is preliminary data.</text>
</comment>
<sequence length="158" mass="17394">MKLSSSPSAPKLPPAAKADNSIYRCVQNGVQTWQQQPCHQGDAPVTLDDSLTVVPARDSDASVGEEDPTAQRLEREKQRALAAREESQRQYRIRSAIDDGYLVQGMSESQAVSLLGNPSDVSETIADNTSCRLLSWWEDVRVQFCNDEAVSITATRLD</sequence>
<dbReference type="EMBL" id="VNFH01000001">
    <property type="protein sequence ID" value="TVU73704.1"/>
    <property type="molecule type" value="Genomic_DNA"/>
</dbReference>
<dbReference type="STRING" id="553385.GCA_000591415_00061"/>
<dbReference type="RefSeq" id="WP_141103615.1">
    <property type="nucleotide sequence ID" value="NZ_CAWOWR010000001.1"/>
</dbReference>
<gene>
    <name evidence="1" type="ORF">FQP86_01115</name>
</gene>
<organism evidence="1 2">
    <name type="scientific">Cobetia crustatorum</name>
    <dbReference type="NCBI Taxonomy" id="553385"/>
    <lineage>
        <taxon>Bacteria</taxon>
        <taxon>Pseudomonadati</taxon>
        <taxon>Pseudomonadota</taxon>
        <taxon>Gammaproteobacteria</taxon>
        <taxon>Oceanospirillales</taxon>
        <taxon>Halomonadaceae</taxon>
        <taxon>Cobetia</taxon>
    </lineage>
</organism>
<dbReference type="OrthoDB" id="6167086at2"/>
<evidence type="ECO:0000313" key="2">
    <source>
        <dbReference type="Proteomes" id="UP000319941"/>
    </source>
</evidence>
<keyword evidence="2" id="KW-1185">Reference proteome</keyword>
<dbReference type="AlphaFoldDB" id="A0A558HX78"/>
<evidence type="ECO:0008006" key="3">
    <source>
        <dbReference type="Google" id="ProtNLM"/>
    </source>
</evidence>
<name>A0A558HX78_9GAMM</name>
<proteinExistence type="predicted"/>
<accession>A0A558HX78</accession>